<comment type="caution">
    <text evidence="2">The sequence shown here is derived from an EMBL/GenBank/DDBJ whole genome shotgun (WGS) entry which is preliminary data.</text>
</comment>
<dbReference type="PANTHER" id="PTHR47842">
    <property type="entry name" value="EXPRESSED PROTEIN"/>
    <property type="match status" value="1"/>
</dbReference>
<evidence type="ECO:0000256" key="1">
    <source>
        <dbReference type="SAM" id="MobiDB-lite"/>
    </source>
</evidence>
<reference evidence="2" key="1">
    <citation type="journal article" date="2021" name="IMA Fungus">
        <title>Genomic characterization of three marine fungi, including Emericellopsis atlantica sp. nov. with signatures of a generalist lifestyle and marine biomass degradation.</title>
        <authorList>
            <person name="Hagestad O.C."/>
            <person name="Hou L."/>
            <person name="Andersen J.H."/>
            <person name="Hansen E.H."/>
            <person name="Altermark B."/>
            <person name="Li C."/>
            <person name="Kuhnert E."/>
            <person name="Cox R.J."/>
            <person name="Crous P.W."/>
            <person name="Spatafora J.W."/>
            <person name="Lail K."/>
            <person name="Amirebrahimi M."/>
            <person name="Lipzen A."/>
            <person name="Pangilinan J."/>
            <person name="Andreopoulos W."/>
            <person name="Hayes R.D."/>
            <person name="Ng V."/>
            <person name="Grigoriev I.V."/>
            <person name="Jackson S.A."/>
            <person name="Sutton T.D.S."/>
            <person name="Dobson A.D.W."/>
            <person name="Rama T."/>
        </authorList>
    </citation>
    <scope>NUCLEOTIDE SEQUENCE</scope>
    <source>
        <strain evidence="2">TRa018bII</strain>
    </source>
</reference>
<accession>A0A9P7YNQ6</accession>
<dbReference type="PANTHER" id="PTHR47842:SF2">
    <property type="entry name" value="DUF676 DOMAIN-CONTAINING PROTEIN"/>
    <property type="match status" value="1"/>
</dbReference>
<gene>
    <name evidence="2" type="ORF">BJ875DRAFT_503107</name>
</gene>
<name>A0A9P7YNQ6_9HELO</name>
<feature type="compositionally biased region" description="Acidic residues" evidence="1">
    <location>
        <begin position="436"/>
        <end position="445"/>
    </location>
</feature>
<evidence type="ECO:0000313" key="2">
    <source>
        <dbReference type="EMBL" id="KAG9236846.1"/>
    </source>
</evidence>
<dbReference type="EMBL" id="MU251398">
    <property type="protein sequence ID" value="KAG9236846.1"/>
    <property type="molecule type" value="Genomic_DNA"/>
</dbReference>
<dbReference type="OrthoDB" id="442243at2759"/>
<keyword evidence="3" id="KW-1185">Reference proteome</keyword>
<evidence type="ECO:0000313" key="3">
    <source>
        <dbReference type="Proteomes" id="UP000824998"/>
    </source>
</evidence>
<feature type="region of interest" description="Disordered" evidence="1">
    <location>
        <begin position="381"/>
        <end position="445"/>
    </location>
</feature>
<organism evidence="2 3">
    <name type="scientific">Amylocarpus encephaloides</name>
    <dbReference type="NCBI Taxonomy" id="45428"/>
    <lineage>
        <taxon>Eukaryota</taxon>
        <taxon>Fungi</taxon>
        <taxon>Dikarya</taxon>
        <taxon>Ascomycota</taxon>
        <taxon>Pezizomycotina</taxon>
        <taxon>Leotiomycetes</taxon>
        <taxon>Helotiales</taxon>
        <taxon>Helotiales incertae sedis</taxon>
        <taxon>Amylocarpus</taxon>
    </lineage>
</organism>
<sequence>MGGFVATDALFSILSNRPNIGGKEYIQYQNVSTLYNIWSSLSGGLGMSAASQAATGIAAAKAETAQPGNEKARKVARTVGGVPASSWKRWGLLAARTGTVGAVVAGGVTAYLHREAIGESLGKIDVNNVDYNPRSYLKRENLPSLPTMPSILRTLPSIPSLPGKESITKNMHMSTLGGLSGVSRESIGEGFAWMAGHLKFVGALMKQEQMNERLERLGGINGVGKCNVFVCLGENRVWQGGYFVPRRRFCAVPIKLDPVLAKKGEKQDGGEKEEKKWWLENVNGKAENEIAGHCSMFEQERNDGYENLLDVSTERIVGWVVGVGVREIVDGYVPDDIRAAKSREEGEWVNDDGMVKDSTTRSAEANGDGCKRIVSEILRDEDPVDENGKSEAKQSENDEDKTQLKAIMACQGLPQPEDGGEEEEVVKAAAGTPLPTEEEVIPETT</sequence>
<feature type="compositionally biased region" description="Basic and acidic residues" evidence="1">
    <location>
        <begin position="381"/>
        <end position="403"/>
    </location>
</feature>
<proteinExistence type="predicted"/>
<protein>
    <submittedName>
        <fullName evidence="2">Uncharacterized protein</fullName>
    </submittedName>
</protein>
<dbReference type="AlphaFoldDB" id="A0A9P7YNQ6"/>
<dbReference type="Proteomes" id="UP000824998">
    <property type="component" value="Unassembled WGS sequence"/>
</dbReference>